<gene>
    <name evidence="6" type="ORF">LDAN0321_LOCUS3755</name>
</gene>
<dbReference type="InterPro" id="IPR000864">
    <property type="entry name" value="Prot_inh_pot1"/>
</dbReference>
<comment type="similarity">
    <text evidence="1">Belongs to the protease inhibitor I13 (potato type I serine protease inhibitor) family.</text>
</comment>
<feature type="compositionally biased region" description="Basic and acidic residues" evidence="4">
    <location>
        <begin position="61"/>
        <end position="70"/>
    </location>
</feature>
<dbReference type="Pfam" id="PF00280">
    <property type="entry name" value="potato_inhibit"/>
    <property type="match status" value="1"/>
</dbReference>
<sequence>MSTKIAVNKKIATALHLSILICNLVLSSASESELSGVQLKRTYLRKEKVKKQKTKRKKSPDKRSPSDPDTAKNTLDSNGSQGPWEDCLGETINYCETLIRAEAPDIDIIDLLEEGMIYTADENLDRVRIFYKKEIPNIVSKVPKRG</sequence>
<evidence type="ECO:0000256" key="4">
    <source>
        <dbReference type="SAM" id="MobiDB-lite"/>
    </source>
</evidence>
<feature type="chain" id="PRO_5031170341" evidence="5">
    <location>
        <begin position="30"/>
        <end position="146"/>
    </location>
</feature>
<organism evidence="6">
    <name type="scientific">Leptocylindrus danicus</name>
    <dbReference type="NCBI Taxonomy" id="163516"/>
    <lineage>
        <taxon>Eukaryota</taxon>
        <taxon>Sar</taxon>
        <taxon>Stramenopiles</taxon>
        <taxon>Ochrophyta</taxon>
        <taxon>Bacillariophyta</taxon>
        <taxon>Coscinodiscophyceae</taxon>
        <taxon>Chaetocerotophycidae</taxon>
        <taxon>Leptocylindrales</taxon>
        <taxon>Leptocylindraceae</taxon>
        <taxon>Leptocylindrus</taxon>
    </lineage>
</organism>
<dbReference type="SUPFAM" id="SSF54654">
    <property type="entry name" value="CI-2 family of serine protease inhibitors"/>
    <property type="match status" value="1"/>
</dbReference>
<evidence type="ECO:0000256" key="3">
    <source>
        <dbReference type="ARBA" id="ARBA00022900"/>
    </source>
</evidence>
<keyword evidence="5" id="KW-0732">Signal</keyword>
<dbReference type="GO" id="GO:0009611">
    <property type="term" value="P:response to wounding"/>
    <property type="evidence" value="ECO:0007669"/>
    <property type="project" value="InterPro"/>
</dbReference>
<evidence type="ECO:0000256" key="1">
    <source>
        <dbReference type="ARBA" id="ARBA00008210"/>
    </source>
</evidence>
<keyword evidence="3" id="KW-0722">Serine protease inhibitor</keyword>
<feature type="region of interest" description="Disordered" evidence="4">
    <location>
        <begin position="47"/>
        <end position="84"/>
    </location>
</feature>
<proteinExistence type="inferred from homology"/>
<dbReference type="AlphaFoldDB" id="A0A7S2K0L5"/>
<feature type="signal peptide" evidence="5">
    <location>
        <begin position="1"/>
        <end position="29"/>
    </location>
</feature>
<evidence type="ECO:0000256" key="2">
    <source>
        <dbReference type="ARBA" id="ARBA00022690"/>
    </source>
</evidence>
<reference evidence="6" key="1">
    <citation type="submission" date="2021-01" db="EMBL/GenBank/DDBJ databases">
        <authorList>
            <person name="Corre E."/>
            <person name="Pelletier E."/>
            <person name="Niang G."/>
            <person name="Scheremetjew M."/>
            <person name="Finn R."/>
            <person name="Kale V."/>
            <person name="Holt S."/>
            <person name="Cochrane G."/>
            <person name="Meng A."/>
            <person name="Brown T."/>
            <person name="Cohen L."/>
        </authorList>
    </citation>
    <scope>NUCLEOTIDE SEQUENCE</scope>
    <source>
        <strain evidence="6">B650</strain>
    </source>
</reference>
<feature type="compositionally biased region" description="Polar residues" evidence="4">
    <location>
        <begin position="71"/>
        <end position="81"/>
    </location>
</feature>
<evidence type="ECO:0000256" key="5">
    <source>
        <dbReference type="SAM" id="SignalP"/>
    </source>
</evidence>
<name>A0A7S2K0L5_9STRA</name>
<dbReference type="EMBL" id="HBGY01006105">
    <property type="protein sequence ID" value="CAD9562935.1"/>
    <property type="molecule type" value="Transcribed_RNA"/>
</dbReference>
<accession>A0A7S2K0L5</accession>
<dbReference type="GO" id="GO:0004867">
    <property type="term" value="F:serine-type endopeptidase inhibitor activity"/>
    <property type="evidence" value="ECO:0007669"/>
    <property type="project" value="UniProtKB-KW"/>
</dbReference>
<protein>
    <submittedName>
        <fullName evidence="6">Uncharacterized protein</fullName>
    </submittedName>
</protein>
<keyword evidence="2" id="KW-0646">Protease inhibitor</keyword>
<dbReference type="InterPro" id="IPR036354">
    <property type="entry name" value="Prot_inh_pot1_sf"/>
</dbReference>
<dbReference type="Gene3D" id="3.30.10.10">
    <property type="entry name" value="Trypsin Inhibitor V, subunit A"/>
    <property type="match status" value="1"/>
</dbReference>
<evidence type="ECO:0000313" key="6">
    <source>
        <dbReference type="EMBL" id="CAD9562935.1"/>
    </source>
</evidence>
<feature type="compositionally biased region" description="Basic residues" evidence="4">
    <location>
        <begin position="47"/>
        <end position="60"/>
    </location>
</feature>